<keyword evidence="4" id="KW-1185">Reference proteome</keyword>
<dbReference type="InterPro" id="IPR027806">
    <property type="entry name" value="HARBI1_dom"/>
</dbReference>
<sequence>MKPYTDATLKEKQRNFNNRLSRAHMVIAHGQLKGRWHVLRKCESSAAQTKLVTLACVVLHNICIAHVDAISKKCDLSIDPVTNEKRDRETVRALLGMRSCRKLKDTSD</sequence>
<keyword evidence="2" id="KW-0479">Metal-binding</keyword>
<dbReference type="AlphaFoldDB" id="A0A7D9K3M4"/>
<name>A0A7D9K3M4_PARCT</name>
<evidence type="ECO:0000313" key="3">
    <source>
        <dbReference type="EMBL" id="CAB4039970.1"/>
    </source>
</evidence>
<dbReference type="EMBL" id="CACRXK020026123">
    <property type="protein sequence ID" value="CAB4039970.1"/>
    <property type="molecule type" value="Genomic_DNA"/>
</dbReference>
<dbReference type="GO" id="GO:0046872">
    <property type="term" value="F:metal ion binding"/>
    <property type="evidence" value="ECO:0007669"/>
    <property type="project" value="UniProtKB-KW"/>
</dbReference>
<proteinExistence type="predicted"/>
<dbReference type="Proteomes" id="UP001152795">
    <property type="component" value="Unassembled WGS sequence"/>
</dbReference>
<accession>A0A7D9K3M4</accession>
<comment type="cofactor">
    <cofactor evidence="1">
        <name>a divalent metal cation</name>
        <dbReference type="ChEBI" id="CHEBI:60240"/>
    </cofactor>
</comment>
<dbReference type="Pfam" id="PF13359">
    <property type="entry name" value="DDE_Tnp_4"/>
    <property type="match status" value="1"/>
</dbReference>
<gene>
    <name evidence="3" type="ORF">PACLA_8A014756</name>
</gene>
<evidence type="ECO:0000256" key="1">
    <source>
        <dbReference type="ARBA" id="ARBA00001968"/>
    </source>
</evidence>
<evidence type="ECO:0000256" key="2">
    <source>
        <dbReference type="ARBA" id="ARBA00022723"/>
    </source>
</evidence>
<comment type="caution">
    <text evidence="3">The sequence shown here is derived from an EMBL/GenBank/DDBJ whole genome shotgun (WGS) entry which is preliminary data.</text>
</comment>
<organism evidence="3 4">
    <name type="scientific">Paramuricea clavata</name>
    <name type="common">Red gorgonian</name>
    <name type="synonym">Violescent sea-whip</name>
    <dbReference type="NCBI Taxonomy" id="317549"/>
    <lineage>
        <taxon>Eukaryota</taxon>
        <taxon>Metazoa</taxon>
        <taxon>Cnidaria</taxon>
        <taxon>Anthozoa</taxon>
        <taxon>Octocorallia</taxon>
        <taxon>Malacalcyonacea</taxon>
        <taxon>Plexauridae</taxon>
        <taxon>Paramuricea</taxon>
    </lineage>
</organism>
<evidence type="ECO:0000313" key="4">
    <source>
        <dbReference type="Proteomes" id="UP001152795"/>
    </source>
</evidence>
<reference evidence="3" key="1">
    <citation type="submission" date="2020-04" db="EMBL/GenBank/DDBJ databases">
        <authorList>
            <person name="Alioto T."/>
            <person name="Alioto T."/>
            <person name="Gomez Garrido J."/>
        </authorList>
    </citation>
    <scope>NUCLEOTIDE SEQUENCE</scope>
    <source>
        <strain evidence="3">A484AB</strain>
    </source>
</reference>
<protein>
    <submittedName>
        <fullName evidence="3">Uncharacterized protein</fullName>
    </submittedName>
</protein>